<accession>Q8H4H4</accession>
<gene>
    <name evidence="2" type="primary">OJ1057_E05.111</name>
</gene>
<evidence type="ECO:0000313" key="2">
    <source>
        <dbReference type="EMBL" id="BAC21414.1"/>
    </source>
</evidence>
<evidence type="ECO:0000313" key="3">
    <source>
        <dbReference type="Proteomes" id="UP000000763"/>
    </source>
</evidence>
<sequence>MYRSNIDPLPLMGRGIPAPTLSDTGQDVGALPPIPSGHSPVKATDARLTAGRRTTSHAALNTTGGGWGAAHKCAW</sequence>
<dbReference type="Proteomes" id="UP000000763">
    <property type="component" value="Chromosome 7"/>
</dbReference>
<reference evidence="3" key="1">
    <citation type="journal article" date="2005" name="Nature">
        <title>The map-based sequence of the rice genome.</title>
        <authorList>
            <consortium name="International rice genome sequencing project (IRGSP)"/>
            <person name="Matsumoto T."/>
            <person name="Wu J."/>
            <person name="Kanamori H."/>
            <person name="Katayose Y."/>
            <person name="Fujisawa M."/>
            <person name="Namiki N."/>
            <person name="Mizuno H."/>
            <person name="Yamamoto K."/>
            <person name="Antonio B.A."/>
            <person name="Baba T."/>
            <person name="Sakata K."/>
            <person name="Nagamura Y."/>
            <person name="Aoki H."/>
            <person name="Arikawa K."/>
            <person name="Arita K."/>
            <person name="Bito T."/>
            <person name="Chiden Y."/>
            <person name="Fujitsuka N."/>
            <person name="Fukunaka R."/>
            <person name="Hamada M."/>
            <person name="Harada C."/>
            <person name="Hayashi A."/>
            <person name="Hijishita S."/>
            <person name="Honda M."/>
            <person name="Hosokawa S."/>
            <person name="Ichikawa Y."/>
            <person name="Idonuma A."/>
            <person name="Iijima M."/>
            <person name="Ikeda M."/>
            <person name="Ikeno M."/>
            <person name="Ito K."/>
            <person name="Ito S."/>
            <person name="Ito T."/>
            <person name="Ito Y."/>
            <person name="Ito Y."/>
            <person name="Iwabuchi A."/>
            <person name="Kamiya K."/>
            <person name="Karasawa W."/>
            <person name="Kurita K."/>
            <person name="Katagiri S."/>
            <person name="Kikuta A."/>
            <person name="Kobayashi H."/>
            <person name="Kobayashi N."/>
            <person name="Machita K."/>
            <person name="Maehara T."/>
            <person name="Masukawa M."/>
            <person name="Mizubayashi T."/>
            <person name="Mukai Y."/>
            <person name="Nagasaki H."/>
            <person name="Nagata Y."/>
            <person name="Naito S."/>
            <person name="Nakashima M."/>
            <person name="Nakama Y."/>
            <person name="Nakamichi Y."/>
            <person name="Nakamura M."/>
            <person name="Meguro A."/>
            <person name="Negishi M."/>
            <person name="Ohta I."/>
            <person name="Ohta T."/>
            <person name="Okamoto M."/>
            <person name="Ono N."/>
            <person name="Saji S."/>
            <person name="Sakaguchi M."/>
            <person name="Sakai K."/>
            <person name="Shibata M."/>
            <person name="Shimokawa T."/>
            <person name="Song J."/>
            <person name="Takazaki Y."/>
            <person name="Terasawa K."/>
            <person name="Tsugane M."/>
            <person name="Tsuji K."/>
            <person name="Ueda S."/>
            <person name="Waki K."/>
            <person name="Yamagata H."/>
            <person name="Yamamoto M."/>
            <person name="Yamamoto S."/>
            <person name="Yamane H."/>
            <person name="Yoshiki S."/>
            <person name="Yoshihara R."/>
            <person name="Yukawa K."/>
            <person name="Zhong H."/>
            <person name="Yano M."/>
            <person name="Yuan Q."/>
            <person name="Ouyang S."/>
            <person name="Liu J."/>
            <person name="Jones K.M."/>
            <person name="Gansberger K."/>
            <person name="Moffat K."/>
            <person name="Hill J."/>
            <person name="Bera J."/>
            <person name="Fadrosh D."/>
            <person name="Jin S."/>
            <person name="Johri S."/>
            <person name="Kim M."/>
            <person name="Overton L."/>
            <person name="Reardon M."/>
            <person name="Tsitrin T."/>
            <person name="Vuong H."/>
            <person name="Weaver B."/>
            <person name="Ciecko A."/>
            <person name="Tallon L."/>
            <person name="Jackson J."/>
            <person name="Pai G."/>
            <person name="Aken S.V."/>
            <person name="Utterback T."/>
            <person name="Reidmuller S."/>
            <person name="Feldblyum T."/>
            <person name="Hsiao J."/>
            <person name="Zismann V."/>
            <person name="Iobst S."/>
            <person name="de Vazeille A.R."/>
            <person name="Buell C.R."/>
            <person name="Ying K."/>
            <person name="Li Y."/>
            <person name="Lu T."/>
            <person name="Huang Y."/>
            <person name="Zhao Q."/>
            <person name="Feng Q."/>
            <person name="Zhang L."/>
            <person name="Zhu J."/>
            <person name="Weng Q."/>
            <person name="Mu J."/>
            <person name="Lu Y."/>
            <person name="Fan D."/>
            <person name="Liu Y."/>
            <person name="Guan J."/>
            <person name="Zhang Y."/>
            <person name="Yu S."/>
            <person name="Liu X."/>
            <person name="Zhang Y."/>
            <person name="Hong G."/>
            <person name="Han B."/>
            <person name="Choisne N."/>
            <person name="Demange N."/>
            <person name="Orjeda G."/>
            <person name="Samain S."/>
            <person name="Cattolico L."/>
            <person name="Pelletier E."/>
            <person name="Couloux A."/>
            <person name="Segurens B."/>
            <person name="Wincker P."/>
            <person name="D'Hont A."/>
            <person name="Scarpelli C."/>
            <person name="Weissenbach J."/>
            <person name="Salanoubat M."/>
            <person name="Quetier F."/>
            <person name="Yu Y."/>
            <person name="Kim H.R."/>
            <person name="Rambo T."/>
            <person name="Currie J."/>
            <person name="Collura K."/>
            <person name="Luo M."/>
            <person name="Yang T."/>
            <person name="Ammiraju J.S.S."/>
            <person name="Engler F."/>
            <person name="Soderlund C."/>
            <person name="Wing R.A."/>
            <person name="Palmer L.E."/>
            <person name="de la Bastide M."/>
            <person name="Spiegel L."/>
            <person name="Nascimento L."/>
            <person name="Zutavern T."/>
            <person name="O'Shaughnessy A."/>
            <person name="Dike S."/>
            <person name="Dedhia N."/>
            <person name="Preston R."/>
            <person name="Balija V."/>
            <person name="McCombie W.R."/>
            <person name="Chow T."/>
            <person name="Chen H."/>
            <person name="Chung M."/>
            <person name="Chen C."/>
            <person name="Shaw J."/>
            <person name="Wu H."/>
            <person name="Hsiao K."/>
            <person name="Chao Y."/>
            <person name="Chu M."/>
            <person name="Cheng C."/>
            <person name="Hour A."/>
            <person name="Lee P."/>
            <person name="Lin S."/>
            <person name="Lin Y."/>
            <person name="Liou J."/>
            <person name="Liu S."/>
            <person name="Hsing Y."/>
            <person name="Raghuvanshi S."/>
            <person name="Mohanty A."/>
            <person name="Bharti A.K."/>
            <person name="Gaur A."/>
            <person name="Gupta V."/>
            <person name="Kumar D."/>
            <person name="Ravi V."/>
            <person name="Vij S."/>
            <person name="Kapur A."/>
            <person name="Khurana P."/>
            <person name="Khurana P."/>
            <person name="Khurana J.P."/>
            <person name="Tyagi A.K."/>
            <person name="Gaikwad K."/>
            <person name="Singh A."/>
            <person name="Dalal V."/>
            <person name="Srivastava S."/>
            <person name="Dixit A."/>
            <person name="Pal A.K."/>
            <person name="Ghazi I.A."/>
            <person name="Yadav M."/>
            <person name="Pandit A."/>
            <person name="Bhargava A."/>
            <person name="Sureshbabu K."/>
            <person name="Batra K."/>
            <person name="Sharma T.R."/>
            <person name="Mohapatra T."/>
            <person name="Singh N.K."/>
            <person name="Messing J."/>
            <person name="Nelson A.B."/>
            <person name="Fuks G."/>
            <person name="Kavchok S."/>
            <person name="Keizer G."/>
            <person name="Linton E."/>
            <person name="Llaca V."/>
            <person name="Song R."/>
            <person name="Tanyolac B."/>
            <person name="Young S."/>
            <person name="Ho-Il K."/>
            <person name="Hahn J.H."/>
            <person name="Sangsakoo G."/>
            <person name="Vanavichit A."/>
            <person name="de Mattos Luiz.A.T."/>
            <person name="Zimmer P.D."/>
            <person name="Malone G."/>
            <person name="Dellagostin O."/>
            <person name="de Oliveira A.C."/>
            <person name="Bevan M."/>
            <person name="Bancroft I."/>
            <person name="Minx P."/>
            <person name="Cordum H."/>
            <person name="Wilson R."/>
            <person name="Cheng Z."/>
            <person name="Jin W."/>
            <person name="Jiang J."/>
            <person name="Leong S.A."/>
            <person name="Iwama H."/>
            <person name="Gojobori T."/>
            <person name="Itoh T."/>
            <person name="Niimura Y."/>
            <person name="Fujii Y."/>
            <person name="Habara T."/>
            <person name="Sakai H."/>
            <person name="Sato Y."/>
            <person name="Wilson G."/>
            <person name="Kumar K."/>
            <person name="McCouch S."/>
            <person name="Juretic N."/>
            <person name="Hoen D."/>
            <person name="Wright S."/>
            <person name="Bruskiewich R."/>
            <person name="Bureau T."/>
            <person name="Miyao A."/>
            <person name="Hirochika H."/>
            <person name="Nishikawa T."/>
            <person name="Kadowaki K."/>
            <person name="Sugiura M."/>
            <person name="Burr B."/>
            <person name="Sasaki T."/>
        </authorList>
    </citation>
    <scope>NUCLEOTIDE SEQUENCE [LARGE SCALE GENOMIC DNA]</scope>
    <source>
        <strain evidence="3">cv. Nipponbare</strain>
    </source>
</reference>
<dbReference type="EMBL" id="AP004176">
    <property type="protein sequence ID" value="BAC21414.1"/>
    <property type="molecule type" value="Genomic_DNA"/>
</dbReference>
<protein>
    <submittedName>
        <fullName evidence="2">Uncharacterized protein</fullName>
    </submittedName>
</protein>
<proteinExistence type="predicted"/>
<reference evidence="3" key="2">
    <citation type="journal article" date="2008" name="Nucleic Acids Res.">
        <title>The rice annotation project database (RAP-DB): 2008 update.</title>
        <authorList>
            <consortium name="The rice annotation project (RAP)"/>
        </authorList>
    </citation>
    <scope>GENOME REANNOTATION</scope>
    <source>
        <strain evidence="3">cv. Nipponbare</strain>
    </source>
</reference>
<organism evidence="2 3">
    <name type="scientific">Oryza sativa subsp. japonica</name>
    <name type="common">Rice</name>
    <dbReference type="NCBI Taxonomy" id="39947"/>
    <lineage>
        <taxon>Eukaryota</taxon>
        <taxon>Viridiplantae</taxon>
        <taxon>Streptophyta</taxon>
        <taxon>Embryophyta</taxon>
        <taxon>Tracheophyta</taxon>
        <taxon>Spermatophyta</taxon>
        <taxon>Magnoliopsida</taxon>
        <taxon>Liliopsida</taxon>
        <taxon>Poales</taxon>
        <taxon>Poaceae</taxon>
        <taxon>BOP clade</taxon>
        <taxon>Oryzoideae</taxon>
        <taxon>Oryzeae</taxon>
        <taxon>Oryzinae</taxon>
        <taxon>Oryza</taxon>
        <taxon>Oryza sativa</taxon>
    </lineage>
</organism>
<evidence type="ECO:0000256" key="1">
    <source>
        <dbReference type="SAM" id="MobiDB-lite"/>
    </source>
</evidence>
<name>Q8H4H4_ORYSJ</name>
<dbReference type="AlphaFoldDB" id="Q8H4H4"/>
<feature type="region of interest" description="Disordered" evidence="1">
    <location>
        <begin position="1"/>
        <end position="42"/>
    </location>
</feature>